<dbReference type="Pfam" id="PF03330">
    <property type="entry name" value="DPBB_1"/>
    <property type="match status" value="1"/>
</dbReference>
<name>A0A2S6CUW5_9CYAN</name>
<dbReference type="AlphaFoldDB" id="A0A2S6CUW5"/>
<evidence type="ECO:0000256" key="1">
    <source>
        <dbReference type="ARBA" id="ARBA00023239"/>
    </source>
</evidence>
<comment type="caution">
    <text evidence="6">The sequence shown here is derived from an EMBL/GenBank/DDBJ whole genome shotgun (WGS) entry which is preliminary data.</text>
</comment>
<evidence type="ECO:0000259" key="5">
    <source>
        <dbReference type="Pfam" id="PF03330"/>
    </source>
</evidence>
<proteinExistence type="inferred from homology"/>
<dbReference type="SUPFAM" id="SSF50685">
    <property type="entry name" value="Barwin-like endoglucanases"/>
    <property type="match status" value="1"/>
</dbReference>
<dbReference type="EC" id="4.2.2.-" evidence="3"/>
<dbReference type="GO" id="GO:0000270">
    <property type="term" value="P:peptidoglycan metabolic process"/>
    <property type="evidence" value="ECO:0007669"/>
    <property type="project" value="UniProtKB-UniRule"/>
</dbReference>
<dbReference type="InterPro" id="IPR036908">
    <property type="entry name" value="RlpA-like_sf"/>
</dbReference>
<dbReference type="InterPro" id="IPR009009">
    <property type="entry name" value="RlpA-like_DPBB"/>
</dbReference>
<evidence type="ECO:0000256" key="4">
    <source>
        <dbReference type="RuleBase" id="RU003495"/>
    </source>
</evidence>
<accession>A0A2S6CUW5</accession>
<sequence>MNQRHLWSTVAAQTIIALTVLSFPSVGRTQTSEEISPHLETSPTSEAVKIGEYQSSTENPISDTVITRVHPHSIRGLQAATLYVRDLPVLTFLGSTPVANPVTNKETKVGIVGNSEDISNPVMPTNLAKIGNFGNQSNVSPEYSTTDNDPVQKASLIAARINQLIDKNIDATKIIVSWKPEDQSPIYNKAQKPGFSVQKSSGDRYTIQIDGQELVEVNEVTRLADTTDNLAQDALQVTNRLRRLIGNASPVNVIAGLPARKLRSKPQQRRQIAFGNVKLRFQGMASWYGYDGSGTRTASGERYNPEGLTAAHRTLPLGTKIRVTNTRNGRSVVVRVNDRGPYIRGRILDLSAGAARLLGMISSGLAPINLEVLGR</sequence>
<evidence type="ECO:0000256" key="2">
    <source>
        <dbReference type="ARBA" id="ARBA00023316"/>
    </source>
</evidence>
<dbReference type="InterPro" id="IPR034718">
    <property type="entry name" value="RlpA"/>
</dbReference>
<dbReference type="GO" id="GO:0071555">
    <property type="term" value="P:cell wall organization"/>
    <property type="evidence" value="ECO:0007669"/>
    <property type="project" value="UniProtKB-KW"/>
</dbReference>
<keyword evidence="7" id="KW-1185">Reference proteome</keyword>
<dbReference type="CDD" id="cd22268">
    <property type="entry name" value="DPBB_RlpA-like"/>
    <property type="match status" value="1"/>
</dbReference>
<comment type="similarity">
    <text evidence="3 4">Belongs to the RlpA family.</text>
</comment>
<gene>
    <name evidence="3" type="primary">rlpA</name>
    <name evidence="6" type="ORF">CUN59_09400</name>
</gene>
<dbReference type="Proteomes" id="UP000239589">
    <property type="component" value="Unassembled WGS sequence"/>
</dbReference>
<evidence type="ECO:0000313" key="7">
    <source>
        <dbReference type="Proteomes" id="UP000239589"/>
    </source>
</evidence>
<dbReference type="PANTHER" id="PTHR34183">
    <property type="entry name" value="ENDOLYTIC PEPTIDOGLYCAN TRANSGLYCOSYLASE RLPA"/>
    <property type="match status" value="1"/>
</dbReference>
<keyword evidence="1 3" id="KW-0456">Lyase</keyword>
<protein>
    <recommendedName>
        <fullName evidence="3">Probable endolytic peptidoglycan transglycosylase RlpA</fullName>
        <ecNumber evidence="3">4.2.2.-</ecNumber>
    </recommendedName>
</protein>
<evidence type="ECO:0000256" key="3">
    <source>
        <dbReference type="HAMAP-Rule" id="MF_02071"/>
    </source>
</evidence>
<dbReference type="RefSeq" id="WP_104387607.1">
    <property type="nucleotide sequence ID" value="NZ_PGEM01000063.1"/>
</dbReference>
<keyword evidence="2 3" id="KW-0961">Cell wall biogenesis/degradation</keyword>
<feature type="domain" description="RlpA-like protein double-psi beta-barrel" evidence="5">
    <location>
        <begin position="282"/>
        <end position="369"/>
    </location>
</feature>
<dbReference type="NCBIfam" id="TIGR00413">
    <property type="entry name" value="rlpA"/>
    <property type="match status" value="1"/>
</dbReference>
<organism evidence="6 7">
    <name type="scientific">Cuspidothrix issatschenkoi CHARLIE-1</name>
    <dbReference type="NCBI Taxonomy" id="2052836"/>
    <lineage>
        <taxon>Bacteria</taxon>
        <taxon>Bacillati</taxon>
        <taxon>Cyanobacteriota</taxon>
        <taxon>Cyanophyceae</taxon>
        <taxon>Nostocales</taxon>
        <taxon>Aphanizomenonaceae</taxon>
        <taxon>Cuspidothrix</taxon>
    </lineage>
</organism>
<dbReference type="EMBL" id="PGEM01000063">
    <property type="protein sequence ID" value="PPJ63558.1"/>
    <property type="molecule type" value="Genomic_DNA"/>
</dbReference>
<dbReference type="GO" id="GO:0008932">
    <property type="term" value="F:lytic endotransglycosylase activity"/>
    <property type="evidence" value="ECO:0007669"/>
    <property type="project" value="UniProtKB-UniRule"/>
</dbReference>
<evidence type="ECO:0000313" key="6">
    <source>
        <dbReference type="EMBL" id="PPJ63558.1"/>
    </source>
</evidence>
<reference evidence="6 7" key="1">
    <citation type="submission" date="2018-02" db="EMBL/GenBank/DDBJ databases">
        <title>Discovery of a pederin family compound in a non-symbiotic bloom-forming cyanobacterium.</title>
        <authorList>
            <person name="Kust A."/>
            <person name="Mares J."/>
            <person name="Jokela J."/>
            <person name="Urajova P."/>
            <person name="Hajek J."/>
            <person name="Saurav K."/>
            <person name="Voracova K."/>
            <person name="Fewer D.P."/>
            <person name="Haapaniemi E."/>
            <person name="Permi P."/>
            <person name="Rehakova K."/>
            <person name="Sivonen K."/>
            <person name="Hrouzek P."/>
        </authorList>
    </citation>
    <scope>NUCLEOTIDE SEQUENCE [LARGE SCALE GENOMIC DNA]</scope>
    <source>
        <strain evidence="6 7">CHARLIE-1</strain>
    </source>
</reference>
<dbReference type="OrthoDB" id="9779128at2"/>
<dbReference type="HAMAP" id="MF_02071">
    <property type="entry name" value="RlpA"/>
    <property type="match status" value="1"/>
</dbReference>
<dbReference type="InterPro" id="IPR012997">
    <property type="entry name" value="RplA"/>
</dbReference>
<comment type="function">
    <text evidence="3">Lytic transglycosylase with a strong preference for naked glycan strands that lack stem peptides.</text>
</comment>
<dbReference type="PANTHER" id="PTHR34183:SF1">
    <property type="entry name" value="ENDOLYTIC PEPTIDOGLYCAN TRANSGLYCOSYLASE RLPA"/>
    <property type="match status" value="1"/>
</dbReference>
<dbReference type="Gene3D" id="2.40.40.10">
    <property type="entry name" value="RlpA-like domain"/>
    <property type="match status" value="1"/>
</dbReference>